<name>A0A6G6Y5W0_9SPHN</name>
<keyword evidence="2" id="KW-1185">Reference proteome</keyword>
<evidence type="ECO:0000313" key="1">
    <source>
        <dbReference type="EMBL" id="QIG79966.1"/>
    </source>
</evidence>
<evidence type="ECO:0000313" key="2">
    <source>
        <dbReference type="Proteomes" id="UP000501568"/>
    </source>
</evidence>
<dbReference type="KEGG" id="spzr:G5C33_09385"/>
<dbReference type="Proteomes" id="UP000501568">
    <property type="component" value="Chromosome"/>
</dbReference>
<reference evidence="1 2" key="1">
    <citation type="submission" date="2020-02" db="EMBL/GenBank/DDBJ databases">
        <authorList>
            <person name="Zheng R.K."/>
            <person name="Sun C.M."/>
        </authorList>
    </citation>
    <scope>NUCLEOTIDE SEQUENCE [LARGE SCALE GENOMIC DNA]</scope>
    <source>
        <strain evidence="2">zrk23</strain>
    </source>
</reference>
<accession>A0A6G6Y5W0</accession>
<dbReference type="EMBL" id="CP049109">
    <property type="protein sequence ID" value="QIG79966.1"/>
    <property type="molecule type" value="Genomic_DNA"/>
</dbReference>
<sequence>MILEFQPDRGPTVLHHEPKAAVAIFVNDGDDQTGFLLHPGAARATAMAMLAAARKAEGETVHALPLQGIKLDVTHQPGQEPTGVLTLKINGANVAVTCDPMQLAELAAGFTAASNAVDRN</sequence>
<dbReference type="AlphaFoldDB" id="A0A6G6Y5W0"/>
<gene>
    <name evidence="1" type="ORF">G5C33_09385</name>
</gene>
<dbReference type="RefSeq" id="WP_165326969.1">
    <property type="nucleotide sequence ID" value="NZ_CP049109.1"/>
</dbReference>
<proteinExistence type="predicted"/>
<organism evidence="1 2">
    <name type="scientific">Stakelama tenebrarum</name>
    <dbReference type="NCBI Taxonomy" id="2711215"/>
    <lineage>
        <taxon>Bacteria</taxon>
        <taxon>Pseudomonadati</taxon>
        <taxon>Pseudomonadota</taxon>
        <taxon>Alphaproteobacteria</taxon>
        <taxon>Sphingomonadales</taxon>
        <taxon>Sphingomonadaceae</taxon>
        <taxon>Stakelama</taxon>
    </lineage>
</organism>
<protein>
    <submittedName>
        <fullName evidence="1">Uncharacterized protein</fullName>
    </submittedName>
</protein>